<sequence>MIPVLRQLANQTADTAETVVGTNLADDGVTALPYQQLLAQLAQQSAENLQPGEADISDDDTVPPEPATDSSALAELPQLVMPLPADNNLPSPLTEPAVTLASWSLISQQYTPTATAAEHADTLENKATQTGSIVQLATAASILLPTVAAANTAPTPGSVLSPSVAINTASRLEPVPATSATVLPVLPLADGDSIELPQQPAQQSVNAAATLQQFIRQALSSRQASDTTPVGAVTTNGVTNSSDTMFSWKAELPGQSSSAHNSQWSQKLVHLLADKINLQLGQQIQRAQIRLDPPQLGVIELSVSLDGERTSVQLYAANTQLREAMQQNLDQLRQQLAQRLGNEQMLNIDVRQQSQQQSGQHNSAQQQIVAAHFNEVPDDAAESAAAPGENATNWLNRLV</sequence>
<evidence type="ECO:0000313" key="5">
    <source>
        <dbReference type="Proteomes" id="UP001501169"/>
    </source>
</evidence>
<evidence type="ECO:0000256" key="2">
    <source>
        <dbReference type="SAM" id="MobiDB-lite"/>
    </source>
</evidence>
<name>A0ABP3PBB3_9GAMM</name>
<dbReference type="Pfam" id="PF02120">
    <property type="entry name" value="Flg_hook"/>
    <property type="match status" value="1"/>
</dbReference>
<evidence type="ECO:0000313" key="4">
    <source>
        <dbReference type="EMBL" id="GAA0561371.1"/>
    </source>
</evidence>
<dbReference type="RefSeq" id="WP_226767914.1">
    <property type="nucleotide sequence ID" value="NZ_BAAAEO010000005.1"/>
</dbReference>
<protein>
    <submittedName>
        <fullName evidence="4">Flagellar hook-length control protein FliK</fullName>
    </submittedName>
</protein>
<organism evidence="4 5">
    <name type="scientific">Rheinheimera aquimaris</name>
    <dbReference type="NCBI Taxonomy" id="412437"/>
    <lineage>
        <taxon>Bacteria</taxon>
        <taxon>Pseudomonadati</taxon>
        <taxon>Pseudomonadota</taxon>
        <taxon>Gammaproteobacteria</taxon>
        <taxon>Chromatiales</taxon>
        <taxon>Chromatiaceae</taxon>
        <taxon>Rheinheimera</taxon>
    </lineage>
</organism>
<accession>A0ABP3PBB3</accession>
<dbReference type="InterPro" id="IPR021136">
    <property type="entry name" value="Flagellar_hook_control-like_C"/>
</dbReference>
<comment type="caution">
    <text evidence="4">The sequence shown here is derived from an EMBL/GenBank/DDBJ whole genome shotgun (WGS) entry which is preliminary data.</text>
</comment>
<feature type="compositionally biased region" description="Low complexity" evidence="2">
    <location>
        <begin position="382"/>
        <end position="391"/>
    </location>
</feature>
<feature type="domain" description="Flagellar hook-length control protein-like C-terminal" evidence="3">
    <location>
        <begin position="275"/>
        <end position="357"/>
    </location>
</feature>
<feature type="region of interest" description="Disordered" evidence="2">
    <location>
        <begin position="378"/>
        <end position="399"/>
    </location>
</feature>
<feature type="coiled-coil region" evidence="1">
    <location>
        <begin position="315"/>
        <end position="342"/>
    </location>
</feature>
<keyword evidence="1" id="KW-0175">Coiled coil</keyword>
<dbReference type="PANTHER" id="PTHR37533:SF2">
    <property type="entry name" value="FLAGELLAR HOOK-LENGTH CONTROL PROTEIN"/>
    <property type="match status" value="1"/>
</dbReference>
<dbReference type="PANTHER" id="PTHR37533">
    <property type="entry name" value="FLAGELLAR HOOK-LENGTH CONTROL PROTEIN"/>
    <property type="match status" value="1"/>
</dbReference>
<dbReference type="Gene3D" id="3.30.750.140">
    <property type="match status" value="1"/>
</dbReference>
<proteinExistence type="predicted"/>
<dbReference type="EMBL" id="BAAAEO010000005">
    <property type="protein sequence ID" value="GAA0561371.1"/>
    <property type="molecule type" value="Genomic_DNA"/>
</dbReference>
<keyword evidence="4" id="KW-0966">Cell projection</keyword>
<evidence type="ECO:0000256" key="1">
    <source>
        <dbReference type="SAM" id="Coils"/>
    </source>
</evidence>
<keyword evidence="5" id="KW-1185">Reference proteome</keyword>
<dbReference type="CDD" id="cd17470">
    <property type="entry name" value="T3SS_Flik_C"/>
    <property type="match status" value="1"/>
</dbReference>
<evidence type="ECO:0000259" key="3">
    <source>
        <dbReference type="Pfam" id="PF02120"/>
    </source>
</evidence>
<gene>
    <name evidence="4" type="ORF">GCM10009098_31830</name>
</gene>
<keyword evidence="4" id="KW-0969">Cilium</keyword>
<keyword evidence="4" id="KW-0282">Flagellum</keyword>
<dbReference type="InterPro" id="IPR052563">
    <property type="entry name" value="FliK"/>
</dbReference>
<reference evidence="5" key="1">
    <citation type="journal article" date="2019" name="Int. J. Syst. Evol. Microbiol.">
        <title>The Global Catalogue of Microorganisms (GCM) 10K type strain sequencing project: providing services to taxonomists for standard genome sequencing and annotation.</title>
        <authorList>
            <consortium name="The Broad Institute Genomics Platform"/>
            <consortium name="The Broad Institute Genome Sequencing Center for Infectious Disease"/>
            <person name="Wu L."/>
            <person name="Ma J."/>
        </authorList>
    </citation>
    <scope>NUCLEOTIDE SEQUENCE [LARGE SCALE GENOMIC DNA]</scope>
    <source>
        <strain evidence="5">JCM 14331</strain>
    </source>
</reference>
<dbReference type="Proteomes" id="UP001501169">
    <property type="component" value="Unassembled WGS sequence"/>
</dbReference>
<feature type="region of interest" description="Disordered" evidence="2">
    <location>
        <begin position="43"/>
        <end position="69"/>
    </location>
</feature>
<dbReference type="InterPro" id="IPR038610">
    <property type="entry name" value="FliK-like_C_sf"/>
</dbReference>